<dbReference type="Pfam" id="PF13560">
    <property type="entry name" value="HTH_31"/>
    <property type="match status" value="1"/>
</dbReference>
<dbReference type="RefSeq" id="WP_282392902.1">
    <property type="nucleotide sequence ID" value="NZ_JBIENY010000485.1"/>
</dbReference>
<keyword evidence="4" id="KW-1185">Reference proteome</keyword>
<dbReference type="InterPro" id="IPR001387">
    <property type="entry name" value="Cro/C1-type_HTH"/>
</dbReference>
<dbReference type="SMART" id="SM00530">
    <property type="entry name" value="HTH_XRE"/>
    <property type="match status" value="1"/>
</dbReference>
<dbReference type="PROSITE" id="PS50943">
    <property type="entry name" value="HTH_CROC1"/>
    <property type="match status" value="1"/>
</dbReference>
<dbReference type="EMBL" id="JBIENY010000485">
    <property type="protein sequence ID" value="MFG6300398.1"/>
    <property type="molecule type" value="Genomic_DNA"/>
</dbReference>
<evidence type="ECO:0000256" key="1">
    <source>
        <dbReference type="SAM" id="MobiDB-lite"/>
    </source>
</evidence>
<dbReference type="CDD" id="cd00093">
    <property type="entry name" value="HTH_XRE"/>
    <property type="match status" value="1"/>
</dbReference>
<proteinExistence type="predicted"/>
<feature type="region of interest" description="Disordered" evidence="1">
    <location>
        <begin position="86"/>
        <end position="112"/>
    </location>
</feature>
<dbReference type="Gene3D" id="1.10.260.40">
    <property type="entry name" value="lambda repressor-like DNA-binding domains"/>
    <property type="match status" value="1"/>
</dbReference>
<accession>A0ABW7EBH3</accession>
<dbReference type="Proteomes" id="UP001605990">
    <property type="component" value="Unassembled WGS sequence"/>
</dbReference>
<gene>
    <name evidence="3" type="ORF">ACGU38_34210</name>
</gene>
<dbReference type="InterPro" id="IPR010982">
    <property type="entry name" value="Lambda_DNA-bd_dom_sf"/>
</dbReference>
<name>A0ABW7EBH3_STRRO</name>
<evidence type="ECO:0000313" key="3">
    <source>
        <dbReference type="EMBL" id="MFG6300398.1"/>
    </source>
</evidence>
<feature type="domain" description="HTH cro/C1-type" evidence="2">
    <location>
        <begin position="27"/>
        <end position="81"/>
    </location>
</feature>
<organism evidence="3 4">
    <name type="scientific">Streptomyces rochei</name>
    <name type="common">Streptomyces parvullus</name>
    <dbReference type="NCBI Taxonomy" id="1928"/>
    <lineage>
        <taxon>Bacteria</taxon>
        <taxon>Bacillati</taxon>
        <taxon>Actinomycetota</taxon>
        <taxon>Actinomycetes</taxon>
        <taxon>Kitasatosporales</taxon>
        <taxon>Streptomycetaceae</taxon>
        <taxon>Streptomyces</taxon>
        <taxon>Streptomyces rochei group</taxon>
    </lineage>
</organism>
<reference evidence="3 4" key="1">
    <citation type="submission" date="2024-10" db="EMBL/GenBank/DDBJ databases">
        <title>Draft genome assembly of a novel steroid transforming actinomycete isolated from African clawed frog Xenopus laevis.</title>
        <authorList>
            <person name="Bragin E."/>
            <person name="Kollerov V."/>
            <person name="Donova M.V."/>
        </authorList>
    </citation>
    <scope>NUCLEOTIDE SEQUENCE [LARGE SCALE GENOMIC DNA]</scope>
    <source>
        <strain evidence="3 4">MTOC-St3</strain>
    </source>
</reference>
<comment type="caution">
    <text evidence="3">The sequence shown here is derived from an EMBL/GenBank/DDBJ whole genome shotgun (WGS) entry which is preliminary data.</text>
</comment>
<sequence>MSTVQKVRRLKEVPDGDSAVGQLACALRRTRAALGLTQAQAGDAIEMSTSTVQRAEAGDVAPRKCVVDGYVTKLGLDSEEAERLYREATRPPGRQRRPLTQAPSPPMVSTPDELGRALARAWEEDNRPSMQTMEDRVAAVRDADESQKRYPFLSRSAAYRISHRQQLPSSVDQLQSYLYACRVKERRFPVWIKAYHRVKEREKEEATAKKAAAREERSRWRKWGSSSSATLIMLRAGLQPSEPFPRSDTAPWTAQCVSCGLISRFRLSAVRQGHACPRCATPPS</sequence>
<evidence type="ECO:0000313" key="4">
    <source>
        <dbReference type="Proteomes" id="UP001605990"/>
    </source>
</evidence>
<evidence type="ECO:0000259" key="2">
    <source>
        <dbReference type="PROSITE" id="PS50943"/>
    </source>
</evidence>
<dbReference type="SUPFAM" id="SSF47413">
    <property type="entry name" value="lambda repressor-like DNA-binding domains"/>
    <property type="match status" value="1"/>
</dbReference>
<protein>
    <submittedName>
        <fullName evidence="3">Helix-turn-helix domain-containing protein</fullName>
    </submittedName>
</protein>